<accession>A0A5J5K5B9</accession>
<dbReference type="Proteomes" id="UP000327011">
    <property type="component" value="Unassembled WGS sequence"/>
</dbReference>
<protein>
    <submittedName>
        <fullName evidence="2">Uncharacterized protein</fullName>
    </submittedName>
</protein>
<keyword evidence="3" id="KW-1185">Reference proteome</keyword>
<dbReference type="AlphaFoldDB" id="A0A5J5K5B9"/>
<evidence type="ECO:0000313" key="2">
    <source>
        <dbReference type="EMBL" id="KAA9379726.1"/>
    </source>
</evidence>
<proteinExistence type="predicted"/>
<feature type="compositionally biased region" description="Basic and acidic residues" evidence="1">
    <location>
        <begin position="253"/>
        <end position="266"/>
    </location>
</feature>
<evidence type="ECO:0000313" key="3">
    <source>
        <dbReference type="Proteomes" id="UP000327011"/>
    </source>
</evidence>
<evidence type="ECO:0000256" key="1">
    <source>
        <dbReference type="SAM" id="MobiDB-lite"/>
    </source>
</evidence>
<gene>
    <name evidence="2" type="ORF">F5972_08735</name>
</gene>
<name>A0A5J5K5B9_9ACTN</name>
<dbReference type="EMBL" id="VYTZ01000003">
    <property type="protein sequence ID" value="KAA9379726.1"/>
    <property type="molecule type" value="Genomic_DNA"/>
</dbReference>
<feature type="region of interest" description="Disordered" evidence="1">
    <location>
        <begin position="237"/>
        <end position="276"/>
    </location>
</feature>
<reference evidence="2 3" key="1">
    <citation type="submission" date="2019-09" db="EMBL/GenBank/DDBJ databases">
        <title>Screening of Novel Bioactive Compounds from Soil-Associated.</title>
        <authorList>
            <person name="Gong X."/>
        </authorList>
    </citation>
    <scope>NUCLEOTIDE SEQUENCE [LARGE SCALE GENOMIC DNA]</scope>
    <source>
        <strain evidence="2 3">Gxj-6</strain>
    </source>
</reference>
<sequence>MSRNLLFVAISRTGNDPLRHETFEIAAILRRPGAADVSLHWAIRPEHLEAADDAELRRTRYLERREAWEHNNEPVVSIDPNLGNTIPTTRRAVADKLASIMVDAHLVTIGRDREPEFLREFLRKQGFPCPHLGHLDVTAHAAGAMFGWAQGWHACAQTSGAAVANRVDFGPELPYDPFWIARALGLVLPAEPENALARAQLAAALWATTTARPAPLPVPPPEPDPAVPADAAELLGALVAPAPRGDGQAGPSPDRRPPYVDSDRTAAADTIAMPVP</sequence>
<organism evidence="2 3">
    <name type="scientific">Microbispora cellulosiformans</name>
    <dbReference type="NCBI Taxonomy" id="2614688"/>
    <lineage>
        <taxon>Bacteria</taxon>
        <taxon>Bacillati</taxon>
        <taxon>Actinomycetota</taxon>
        <taxon>Actinomycetes</taxon>
        <taxon>Streptosporangiales</taxon>
        <taxon>Streptosporangiaceae</taxon>
        <taxon>Microbispora</taxon>
    </lineage>
</organism>
<dbReference type="RefSeq" id="WP_150932915.1">
    <property type="nucleotide sequence ID" value="NZ_VYTZ01000003.1"/>
</dbReference>
<comment type="caution">
    <text evidence="2">The sequence shown here is derived from an EMBL/GenBank/DDBJ whole genome shotgun (WGS) entry which is preliminary data.</text>
</comment>